<name>A0A3D5Q9X5_FLESI</name>
<accession>A0A3D5Q9X5</accession>
<dbReference type="EMBL" id="DPPF01000046">
    <property type="protein sequence ID" value="HCW92474.1"/>
    <property type="molecule type" value="Genomic_DNA"/>
</dbReference>
<proteinExistence type="predicted"/>
<dbReference type="InterPro" id="IPR036280">
    <property type="entry name" value="Multihaem_cyt_sf"/>
</dbReference>
<dbReference type="Gene3D" id="3.90.10.10">
    <property type="entry name" value="Cytochrome C3"/>
    <property type="match status" value="1"/>
</dbReference>
<dbReference type="AlphaFoldDB" id="A0A3D5Q9X5"/>
<organism evidence="1 2">
    <name type="scientific">Flexistipes sinusarabici</name>
    <dbReference type="NCBI Taxonomy" id="2352"/>
    <lineage>
        <taxon>Bacteria</taxon>
        <taxon>Pseudomonadati</taxon>
        <taxon>Deferribacterota</taxon>
        <taxon>Deferribacteres</taxon>
        <taxon>Deferribacterales</taxon>
        <taxon>Flexistipitaceae</taxon>
        <taxon>Flexistipes</taxon>
    </lineage>
</organism>
<sequence length="98" mass="10850">MIAFGISGNEAYAGCAGDCMTCHAELKNSKEHKSLKTCIDCHDPAEKKPELSADSLFNMPRGDEGCGEDCFECHDQWPKDGYHAPLETCQNCHNQQQK</sequence>
<evidence type="ECO:0000313" key="2">
    <source>
        <dbReference type="Proteomes" id="UP000262325"/>
    </source>
</evidence>
<dbReference type="SUPFAM" id="SSF48695">
    <property type="entry name" value="Multiheme cytochromes"/>
    <property type="match status" value="1"/>
</dbReference>
<reference evidence="1 2" key="1">
    <citation type="journal article" date="2018" name="Nat. Biotechnol.">
        <title>A standardized bacterial taxonomy based on genome phylogeny substantially revises the tree of life.</title>
        <authorList>
            <person name="Parks D.H."/>
            <person name="Chuvochina M."/>
            <person name="Waite D.W."/>
            <person name="Rinke C."/>
            <person name="Skarshewski A."/>
            <person name="Chaumeil P.A."/>
            <person name="Hugenholtz P."/>
        </authorList>
    </citation>
    <scope>NUCLEOTIDE SEQUENCE [LARGE SCALE GENOMIC DNA]</scope>
    <source>
        <strain evidence="1">UBA8672</strain>
    </source>
</reference>
<gene>
    <name evidence="1" type="ORF">DHM44_02210</name>
</gene>
<comment type="caution">
    <text evidence="1">The sequence shown here is derived from an EMBL/GenBank/DDBJ whole genome shotgun (WGS) entry which is preliminary data.</text>
</comment>
<evidence type="ECO:0000313" key="1">
    <source>
        <dbReference type="EMBL" id="HCW92474.1"/>
    </source>
</evidence>
<dbReference type="Proteomes" id="UP000262325">
    <property type="component" value="Unassembled WGS sequence"/>
</dbReference>
<protein>
    <submittedName>
        <fullName evidence="1">Uncharacterized protein</fullName>
    </submittedName>
</protein>